<name>A0ABR2WWB7_9FUNG</name>
<dbReference type="SMART" id="SM00154">
    <property type="entry name" value="ZnF_AN1"/>
    <property type="match status" value="1"/>
</dbReference>
<dbReference type="InterPro" id="IPR000058">
    <property type="entry name" value="Znf_AN1"/>
</dbReference>
<reference evidence="6 7" key="1">
    <citation type="submission" date="2023-04" db="EMBL/GenBank/DDBJ databases">
        <title>Genome of Basidiobolus ranarum AG-B5.</title>
        <authorList>
            <person name="Stajich J.E."/>
            <person name="Carter-House D."/>
            <person name="Gryganskyi A."/>
        </authorList>
    </citation>
    <scope>NUCLEOTIDE SEQUENCE [LARGE SCALE GENOMIC DNA]</scope>
    <source>
        <strain evidence="6 7">AG-B5</strain>
    </source>
</reference>
<dbReference type="PROSITE" id="PS51039">
    <property type="entry name" value="ZF_AN1"/>
    <property type="match status" value="1"/>
</dbReference>
<dbReference type="Pfam" id="PF01428">
    <property type="entry name" value="zf-AN1"/>
    <property type="match status" value="1"/>
</dbReference>
<feature type="domain" description="AN1-type" evidence="5">
    <location>
        <begin position="23"/>
        <end position="72"/>
    </location>
</feature>
<dbReference type="SUPFAM" id="SSF118310">
    <property type="entry name" value="AN1-like Zinc finger"/>
    <property type="match status" value="1"/>
</dbReference>
<protein>
    <recommendedName>
        <fullName evidence="5">AN1-type domain-containing protein</fullName>
    </recommendedName>
</protein>
<evidence type="ECO:0000256" key="4">
    <source>
        <dbReference type="PROSITE-ProRule" id="PRU00449"/>
    </source>
</evidence>
<evidence type="ECO:0000313" key="6">
    <source>
        <dbReference type="EMBL" id="KAK9765833.1"/>
    </source>
</evidence>
<keyword evidence="1" id="KW-0479">Metal-binding</keyword>
<dbReference type="InterPro" id="IPR035896">
    <property type="entry name" value="AN1-like_Znf"/>
</dbReference>
<evidence type="ECO:0000256" key="1">
    <source>
        <dbReference type="ARBA" id="ARBA00022723"/>
    </source>
</evidence>
<sequence>MIDCCPFDSTFNILAKNSTEMMMKKAAKCFVPSCNDRAVRIVGECRYCEHKFCGKHRLPEAHVCPNLTTCKQNSFERYADRLLSEKCVASKV</sequence>
<dbReference type="Proteomes" id="UP001479436">
    <property type="component" value="Unassembled WGS sequence"/>
</dbReference>
<dbReference type="EMBL" id="JASJQH010000220">
    <property type="protein sequence ID" value="KAK9765833.1"/>
    <property type="molecule type" value="Genomic_DNA"/>
</dbReference>
<proteinExistence type="predicted"/>
<organism evidence="6 7">
    <name type="scientific">Basidiobolus ranarum</name>
    <dbReference type="NCBI Taxonomy" id="34480"/>
    <lineage>
        <taxon>Eukaryota</taxon>
        <taxon>Fungi</taxon>
        <taxon>Fungi incertae sedis</taxon>
        <taxon>Zoopagomycota</taxon>
        <taxon>Entomophthoromycotina</taxon>
        <taxon>Basidiobolomycetes</taxon>
        <taxon>Basidiobolales</taxon>
        <taxon>Basidiobolaceae</taxon>
        <taxon>Basidiobolus</taxon>
    </lineage>
</organism>
<accession>A0ABR2WWB7</accession>
<gene>
    <name evidence="6" type="ORF">K7432_005522</name>
</gene>
<keyword evidence="3" id="KW-0862">Zinc</keyword>
<evidence type="ECO:0000256" key="2">
    <source>
        <dbReference type="ARBA" id="ARBA00022771"/>
    </source>
</evidence>
<keyword evidence="7" id="KW-1185">Reference proteome</keyword>
<evidence type="ECO:0000256" key="3">
    <source>
        <dbReference type="ARBA" id="ARBA00022833"/>
    </source>
</evidence>
<evidence type="ECO:0000313" key="7">
    <source>
        <dbReference type="Proteomes" id="UP001479436"/>
    </source>
</evidence>
<comment type="caution">
    <text evidence="6">The sequence shown here is derived from an EMBL/GenBank/DDBJ whole genome shotgun (WGS) entry which is preliminary data.</text>
</comment>
<keyword evidence="2 4" id="KW-0863">Zinc-finger</keyword>
<dbReference type="Gene3D" id="4.10.1110.10">
    <property type="entry name" value="AN1-like Zinc finger"/>
    <property type="match status" value="1"/>
</dbReference>
<evidence type="ECO:0000259" key="5">
    <source>
        <dbReference type="PROSITE" id="PS51039"/>
    </source>
</evidence>